<dbReference type="Pfam" id="PF02826">
    <property type="entry name" value="2-Hacid_dh_C"/>
    <property type="match status" value="1"/>
</dbReference>
<evidence type="ECO:0000313" key="5">
    <source>
        <dbReference type="Proteomes" id="UP000308181"/>
    </source>
</evidence>
<evidence type="ECO:0000256" key="1">
    <source>
        <dbReference type="ARBA" id="ARBA00023002"/>
    </source>
</evidence>
<sequence length="309" mass="34522">MSIAIIFNHKDPKHWATALQAHLPETLVEIYPNIKDKESVEFVLCWKPDADVLANFPNVKVIQSVGAAIDHITKKQEIKENQTVCRIVDENLSHDMFEFLLTTILVQLKNIPLYSQQKEHKLWQPKTYKNIANTHISILGIGEIGADVAKKLAIIGFTVKGWSGSKKDITGVDCYAGAAEMDSCLKNTDVLINLLPATIQTENIINKSLLMKLNKGGFLINVGRGEHLVEQDLMELLNTEHLSGAFLDVFRTEPLPSDHPFWAHPKIQITPHIASITNIESAVLLVVKNYKNLLNGLPLKHTVSLTKGY</sequence>
<keyword evidence="4" id="KW-0670">Pyruvate</keyword>
<dbReference type="InterPro" id="IPR029753">
    <property type="entry name" value="D-isomer_DH_CS"/>
</dbReference>
<protein>
    <submittedName>
        <fullName evidence="4">Glyoxylate/hydroxypyruvate reductase A</fullName>
    </submittedName>
</protein>
<dbReference type="SUPFAM" id="SSF52283">
    <property type="entry name" value="Formate/glycerate dehydrogenase catalytic domain-like"/>
    <property type="match status" value="1"/>
</dbReference>
<feature type="domain" description="D-isomer specific 2-hydroxyacid dehydrogenase NAD-binding" evidence="3">
    <location>
        <begin position="102"/>
        <end position="274"/>
    </location>
</feature>
<dbReference type="GO" id="GO:0051287">
    <property type="term" value="F:NAD binding"/>
    <property type="evidence" value="ECO:0007669"/>
    <property type="project" value="InterPro"/>
</dbReference>
<dbReference type="GO" id="GO:0016616">
    <property type="term" value="F:oxidoreductase activity, acting on the CH-OH group of donors, NAD or NADP as acceptor"/>
    <property type="evidence" value="ECO:0007669"/>
    <property type="project" value="UniProtKB-ARBA"/>
</dbReference>
<dbReference type="Proteomes" id="UP000308181">
    <property type="component" value="Unassembled WGS sequence"/>
</dbReference>
<dbReference type="PANTHER" id="PTHR43333:SF1">
    <property type="entry name" value="D-ISOMER SPECIFIC 2-HYDROXYACID DEHYDROGENASE NAD-BINDING DOMAIN-CONTAINING PROTEIN"/>
    <property type="match status" value="1"/>
</dbReference>
<keyword evidence="2" id="KW-0520">NAD</keyword>
<dbReference type="EMBL" id="SWBP01000002">
    <property type="protein sequence ID" value="TKB98942.1"/>
    <property type="molecule type" value="Genomic_DNA"/>
</dbReference>
<dbReference type="PROSITE" id="PS00671">
    <property type="entry name" value="D_2_HYDROXYACID_DH_3"/>
    <property type="match status" value="1"/>
</dbReference>
<evidence type="ECO:0000313" key="4">
    <source>
        <dbReference type="EMBL" id="TKB98942.1"/>
    </source>
</evidence>
<name>A0A4U1C0C5_9SPHI</name>
<dbReference type="SUPFAM" id="SSF51735">
    <property type="entry name" value="NAD(P)-binding Rossmann-fold domains"/>
    <property type="match status" value="1"/>
</dbReference>
<accession>A0A4U1C0C5</accession>
<keyword evidence="5" id="KW-1185">Reference proteome</keyword>
<keyword evidence="1" id="KW-0560">Oxidoreductase</keyword>
<dbReference type="CDD" id="cd12164">
    <property type="entry name" value="GDH_like_2"/>
    <property type="match status" value="1"/>
</dbReference>
<evidence type="ECO:0000256" key="2">
    <source>
        <dbReference type="ARBA" id="ARBA00023027"/>
    </source>
</evidence>
<comment type="caution">
    <text evidence="4">The sequence shown here is derived from an EMBL/GenBank/DDBJ whole genome shotgun (WGS) entry which is preliminary data.</text>
</comment>
<evidence type="ECO:0000259" key="3">
    <source>
        <dbReference type="Pfam" id="PF02826"/>
    </source>
</evidence>
<gene>
    <name evidence="4" type="ORF">FA046_07455</name>
</gene>
<dbReference type="Gene3D" id="3.40.50.720">
    <property type="entry name" value="NAD(P)-binding Rossmann-like Domain"/>
    <property type="match status" value="2"/>
</dbReference>
<dbReference type="OrthoDB" id="9805416at2"/>
<dbReference type="PANTHER" id="PTHR43333">
    <property type="entry name" value="2-HACID_DH_C DOMAIN-CONTAINING PROTEIN"/>
    <property type="match status" value="1"/>
</dbReference>
<proteinExistence type="predicted"/>
<dbReference type="RefSeq" id="WP_136825755.1">
    <property type="nucleotide sequence ID" value="NZ_SWBP01000002.1"/>
</dbReference>
<dbReference type="AlphaFoldDB" id="A0A4U1C0C5"/>
<reference evidence="4 5" key="1">
    <citation type="submission" date="2019-04" db="EMBL/GenBank/DDBJ databases">
        <title>Pedobacter sp. AR-3-17 sp. nov., isolated from Arctic soil.</title>
        <authorList>
            <person name="Dahal R.H."/>
            <person name="Kim D.-U."/>
        </authorList>
    </citation>
    <scope>NUCLEOTIDE SEQUENCE [LARGE SCALE GENOMIC DNA]</scope>
    <source>
        <strain evidence="4 5">AR-3-17</strain>
    </source>
</reference>
<organism evidence="4 5">
    <name type="scientific">Pedobacter cryophilus</name>
    <dbReference type="NCBI Taxonomy" id="2571271"/>
    <lineage>
        <taxon>Bacteria</taxon>
        <taxon>Pseudomonadati</taxon>
        <taxon>Bacteroidota</taxon>
        <taxon>Sphingobacteriia</taxon>
        <taxon>Sphingobacteriales</taxon>
        <taxon>Sphingobacteriaceae</taxon>
        <taxon>Pedobacter</taxon>
    </lineage>
</organism>
<dbReference type="InterPro" id="IPR006140">
    <property type="entry name" value="D-isomer_DH_NAD-bd"/>
</dbReference>
<dbReference type="InterPro" id="IPR036291">
    <property type="entry name" value="NAD(P)-bd_dom_sf"/>
</dbReference>